<name>H5T7J4_9ALTE</name>
<dbReference type="GO" id="GO:0005524">
    <property type="term" value="F:ATP binding"/>
    <property type="evidence" value="ECO:0007669"/>
    <property type="project" value="UniProtKB-KW"/>
</dbReference>
<dbReference type="InterPro" id="IPR043519">
    <property type="entry name" value="NT_sf"/>
</dbReference>
<dbReference type="SUPFAM" id="SSF81301">
    <property type="entry name" value="Nucleotidyltransferase"/>
    <property type="match status" value="1"/>
</dbReference>
<dbReference type="SUPFAM" id="SSF81891">
    <property type="entry name" value="Poly A polymerase C-terminal region-like"/>
    <property type="match status" value="1"/>
</dbReference>
<dbReference type="EMBL" id="BAET01000002">
    <property type="protein sequence ID" value="GAB54271.1"/>
    <property type="molecule type" value="Genomic_DNA"/>
</dbReference>
<comment type="similarity">
    <text evidence="11">Belongs to the tRNA nucleotidyltransferase/poly(A) polymerase family.</text>
</comment>
<evidence type="ECO:0000256" key="6">
    <source>
        <dbReference type="ARBA" id="ARBA00022741"/>
    </source>
</evidence>
<dbReference type="InterPro" id="IPR012006">
    <property type="entry name" value="CCA_bact"/>
</dbReference>
<dbReference type="NCBIfam" id="NF008137">
    <property type="entry name" value="PRK10885.1"/>
    <property type="match status" value="1"/>
</dbReference>
<dbReference type="InterPro" id="IPR006674">
    <property type="entry name" value="HD_domain"/>
</dbReference>
<evidence type="ECO:0000256" key="9">
    <source>
        <dbReference type="ARBA" id="ARBA00022842"/>
    </source>
</evidence>
<dbReference type="PIRSF" id="PIRSF000813">
    <property type="entry name" value="CCA_bact"/>
    <property type="match status" value="1"/>
</dbReference>
<dbReference type="PROSITE" id="PS51831">
    <property type="entry name" value="HD"/>
    <property type="match status" value="1"/>
</dbReference>
<dbReference type="RefSeq" id="WP_006002335.1">
    <property type="nucleotide sequence ID" value="NZ_BAET01000002.1"/>
</dbReference>
<keyword evidence="6" id="KW-0547">Nucleotide-binding</keyword>
<dbReference type="InterPro" id="IPR050124">
    <property type="entry name" value="tRNA_CCA-adding_enzyme"/>
</dbReference>
<accession>H5T7J4</accession>
<keyword evidence="14" id="KW-1185">Reference proteome</keyword>
<dbReference type="eggNOG" id="COG0617">
    <property type="taxonomic scope" value="Bacteria"/>
</dbReference>
<sequence length="446" mass="49587">MKPEQQASYEAIKGLDKVYLVGGAVRDQLLGLTSHDKDYVVVGVSAAQMKALGFIPVGKDFPVFLHPETKDEYALARTERKVGAGYTGFSVDASQTVTLEEDLARRDLSINAMALSTSGELVDPYNGKDDLEHKILRHTTNAFTEDPVRVLRLARFLARYGKQWRIHASTKKLVKQMLAAGELHHLVPERVFKETEKALSEREPQLYFEALKELGVLSVLFPELHDMVNVPQPPQHHPEGDVFIHTMLAVNRAAQLNFDLATRFATLTHDFGKAVSFQERGDLLGHEGAGIAVIDAFCARLRVPNKLRDLAKLTSLNHLHCHRLLELTPKTLHKVIIDSMNALKQPERFTQFLQACQCDAQGRGPTLINSPYPQREYAQYLLNALQGINTKAVVKQAIGEGKTGPDLSEAVRIAQIQCIKEAARIFHNRPSSFNKAALAAIKAPSK</sequence>
<evidence type="ECO:0000256" key="2">
    <source>
        <dbReference type="ARBA" id="ARBA00022679"/>
    </source>
</evidence>
<dbReference type="PANTHER" id="PTHR47545:SF1">
    <property type="entry name" value="MULTIFUNCTIONAL CCA PROTEIN"/>
    <property type="match status" value="1"/>
</dbReference>
<protein>
    <submittedName>
        <fullName evidence="13">tRNA nucleotidyltransferase</fullName>
    </submittedName>
</protein>
<dbReference type="GO" id="GO:0042245">
    <property type="term" value="P:RNA repair"/>
    <property type="evidence" value="ECO:0007669"/>
    <property type="project" value="UniProtKB-KW"/>
</dbReference>
<dbReference type="AlphaFoldDB" id="H5T7J4"/>
<evidence type="ECO:0000313" key="13">
    <source>
        <dbReference type="EMBL" id="GAB54271.1"/>
    </source>
</evidence>
<dbReference type="Pfam" id="PF12627">
    <property type="entry name" value="PolyA_pol_RNAbd"/>
    <property type="match status" value="1"/>
</dbReference>
<keyword evidence="7" id="KW-0692">RNA repair</keyword>
<dbReference type="Pfam" id="PF01743">
    <property type="entry name" value="PolyA_pol"/>
    <property type="match status" value="1"/>
</dbReference>
<dbReference type="GO" id="GO:0001680">
    <property type="term" value="P:tRNA 3'-terminal CCA addition"/>
    <property type="evidence" value="ECO:0007669"/>
    <property type="project" value="InterPro"/>
</dbReference>
<evidence type="ECO:0000256" key="5">
    <source>
        <dbReference type="ARBA" id="ARBA00022723"/>
    </source>
</evidence>
<reference evidence="13 14" key="1">
    <citation type="journal article" date="2012" name="J. Bacteriol.">
        <title>Genome sequence of proteorhodopsin-containing sea ice bacterium Glaciecola punicea ACAM 611T.</title>
        <authorList>
            <person name="Qin Q.-L."/>
            <person name="Xie B.-B."/>
            <person name="Shu Y.-L."/>
            <person name="Rong J.-C."/>
            <person name="Zhao D.-L."/>
            <person name="Zhang X.-Y."/>
            <person name="Chen X.-L."/>
            <person name="Zhou B.-C."/>
            <person name="Zhanga Y.-Z."/>
        </authorList>
    </citation>
    <scope>NUCLEOTIDE SEQUENCE [LARGE SCALE GENOMIC DNA]</scope>
    <source>
        <strain evidence="13 14">ACAM 611</strain>
    </source>
</reference>
<dbReference type="PANTHER" id="PTHR47545">
    <property type="entry name" value="MULTIFUNCTIONAL CCA PROTEIN"/>
    <property type="match status" value="1"/>
</dbReference>
<dbReference type="GO" id="GO:0003723">
    <property type="term" value="F:RNA binding"/>
    <property type="evidence" value="ECO:0007669"/>
    <property type="project" value="UniProtKB-KW"/>
</dbReference>
<dbReference type="GO" id="GO:0004810">
    <property type="term" value="F:CCA tRNA nucleotidyltransferase activity"/>
    <property type="evidence" value="ECO:0007669"/>
    <property type="project" value="InterPro"/>
</dbReference>
<comment type="caution">
    <text evidence="13">The sequence shown here is derived from an EMBL/GenBank/DDBJ whole genome shotgun (WGS) entry which is preliminary data.</text>
</comment>
<evidence type="ECO:0000256" key="3">
    <source>
        <dbReference type="ARBA" id="ARBA00022694"/>
    </source>
</evidence>
<evidence type="ECO:0000256" key="11">
    <source>
        <dbReference type="RuleBase" id="RU003953"/>
    </source>
</evidence>
<dbReference type="InterPro" id="IPR032828">
    <property type="entry name" value="PolyA_RNA-bd"/>
</dbReference>
<comment type="cofactor">
    <cofactor evidence="1">
        <name>Mg(2+)</name>
        <dbReference type="ChEBI" id="CHEBI:18420"/>
    </cofactor>
</comment>
<evidence type="ECO:0000256" key="4">
    <source>
        <dbReference type="ARBA" id="ARBA00022695"/>
    </source>
</evidence>
<keyword evidence="2 11" id="KW-0808">Transferase</keyword>
<evidence type="ECO:0000256" key="1">
    <source>
        <dbReference type="ARBA" id="ARBA00001946"/>
    </source>
</evidence>
<dbReference type="InterPro" id="IPR002646">
    <property type="entry name" value="PolA_pol_head_dom"/>
</dbReference>
<keyword evidence="10 11" id="KW-0694">RNA-binding</keyword>
<organism evidence="13 14">
    <name type="scientific">Glaciecola punicea ACAM 611</name>
    <dbReference type="NCBI Taxonomy" id="1121923"/>
    <lineage>
        <taxon>Bacteria</taxon>
        <taxon>Pseudomonadati</taxon>
        <taxon>Pseudomonadota</taxon>
        <taxon>Gammaproteobacteria</taxon>
        <taxon>Alteromonadales</taxon>
        <taxon>Alteromonadaceae</taxon>
        <taxon>Glaciecola</taxon>
    </lineage>
</organism>
<dbReference type="Proteomes" id="UP000053586">
    <property type="component" value="Unassembled WGS sequence"/>
</dbReference>
<reference evidence="13 14" key="2">
    <citation type="journal article" date="2017" name="Antonie Van Leeuwenhoek">
        <title>Rhizobium rhizosphaerae sp. nov., a novel species isolated from rice rhizosphere.</title>
        <authorList>
            <person name="Zhao J.J."/>
            <person name="Zhang J."/>
            <person name="Zhang R.J."/>
            <person name="Zhang C.W."/>
            <person name="Yin H.Q."/>
            <person name="Zhang X.X."/>
        </authorList>
    </citation>
    <scope>NUCLEOTIDE SEQUENCE [LARGE SCALE GENOMIC DNA]</scope>
    <source>
        <strain evidence="13 14">ACAM 611</strain>
    </source>
</reference>
<gene>
    <name evidence="13" type="primary">cca</name>
    <name evidence="13" type="ORF">GPUN_0117</name>
</gene>
<keyword evidence="9" id="KW-0460">Magnesium</keyword>
<evidence type="ECO:0000256" key="8">
    <source>
        <dbReference type="ARBA" id="ARBA00022840"/>
    </source>
</evidence>
<evidence type="ECO:0000256" key="7">
    <source>
        <dbReference type="ARBA" id="ARBA00022800"/>
    </source>
</evidence>
<evidence type="ECO:0000313" key="14">
    <source>
        <dbReference type="Proteomes" id="UP000053586"/>
    </source>
</evidence>
<evidence type="ECO:0000259" key="12">
    <source>
        <dbReference type="PROSITE" id="PS51831"/>
    </source>
</evidence>
<keyword evidence="8" id="KW-0067">ATP-binding</keyword>
<keyword evidence="4" id="KW-0548">Nucleotidyltransferase</keyword>
<dbReference type="CDD" id="cd05398">
    <property type="entry name" value="NT_ClassII-CCAase"/>
    <property type="match status" value="1"/>
</dbReference>
<dbReference type="GO" id="GO:0046872">
    <property type="term" value="F:metal ion binding"/>
    <property type="evidence" value="ECO:0007669"/>
    <property type="project" value="UniProtKB-KW"/>
</dbReference>
<feature type="domain" description="HD" evidence="12">
    <location>
        <begin position="242"/>
        <end position="359"/>
    </location>
</feature>
<evidence type="ECO:0000256" key="10">
    <source>
        <dbReference type="ARBA" id="ARBA00022884"/>
    </source>
</evidence>
<dbReference type="Gene3D" id="3.30.460.10">
    <property type="entry name" value="Beta Polymerase, domain 2"/>
    <property type="match status" value="1"/>
</dbReference>
<dbReference type="STRING" id="56804.BAE46_03895"/>
<keyword evidence="5" id="KW-0479">Metal-binding</keyword>
<proteinExistence type="inferred from homology"/>
<keyword evidence="3" id="KW-0819">tRNA processing</keyword>
<dbReference type="Gene3D" id="1.10.3090.10">
    <property type="entry name" value="cca-adding enzyme, domain 2"/>
    <property type="match status" value="1"/>
</dbReference>